<evidence type="ECO:0000259" key="3">
    <source>
        <dbReference type="PROSITE" id="PS51388"/>
    </source>
</evidence>
<evidence type="ECO:0000256" key="1">
    <source>
        <dbReference type="ARBA" id="ARBA00022741"/>
    </source>
</evidence>
<dbReference type="PANTHER" id="PTHR11566">
    <property type="entry name" value="DYNAMIN"/>
    <property type="match status" value="1"/>
</dbReference>
<dbReference type="RefSeq" id="XP_066675737.1">
    <property type="nucleotide sequence ID" value="XM_066805964.1"/>
</dbReference>
<dbReference type="GeneID" id="92039024"/>
<dbReference type="InterPro" id="IPR027417">
    <property type="entry name" value="P-loop_NTPase"/>
</dbReference>
<dbReference type="Proteomes" id="UP001433268">
    <property type="component" value="Unassembled WGS sequence"/>
</dbReference>
<feature type="domain" description="GED" evidence="3">
    <location>
        <begin position="632"/>
        <end position="720"/>
    </location>
</feature>
<keyword evidence="6" id="KW-1185">Reference proteome</keyword>
<dbReference type="InterPro" id="IPR020850">
    <property type="entry name" value="GED_dom"/>
</dbReference>
<dbReference type="InterPro" id="IPR000375">
    <property type="entry name" value="Dynamin_stalk"/>
</dbReference>
<dbReference type="PANTHER" id="PTHR11566:SF215">
    <property type="entry name" value="DYNAMIN GTPASE"/>
    <property type="match status" value="1"/>
</dbReference>
<protein>
    <submittedName>
        <fullName evidence="5">Interferon-induced GTP-binding protein Mx2</fullName>
    </submittedName>
</protein>
<dbReference type="InterPro" id="IPR022812">
    <property type="entry name" value="Dynamin"/>
</dbReference>
<comment type="caution">
    <text evidence="5">The sequence shown here is derived from an EMBL/GenBank/DDBJ whole genome shotgun (WGS) entry which is preliminary data.</text>
</comment>
<dbReference type="PROSITE" id="PS51718">
    <property type="entry name" value="G_DYNAMIN_2"/>
    <property type="match status" value="1"/>
</dbReference>
<dbReference type="Pfam" id="PF02212">
    <property type="entry name" value="GED"/>
    <property type="match status" value="1"/>
</dbReference>
<evidence type="ECO:0000256" key="2">
    <source>
        <dbReference type="ARBA" id="ARBA00023134"/>
    </source>
</evidence>
<dbReference type="PRINTS" id="PR00195">
    <property type="entry name" value="DYNAMIN"/>
</dbReference>
<dbReference type="PROSITE" id="PS51388">
    <property type="entry name" value="GED"/>
    <property type="match status" value="1"/>
</dbReference>
<keyword evidence="1" id="KW-0547">Nucleotide-binding</keyword>
<evidence type="ECO:0000313" key="5">
    <source>
        <dbReference type="EMBL" id="KAK8094964.1"/>
    </source>
</evidence>
<evidence type="ECO:0000259" key="4">
    <source>
        <dbReference type="PROSITE" id="PS51718"/>
    </source>
</evidence>
<dbReference type="CDD" id="cd08771">
    <property type="entry name" value="DLP_1"/>
    <property type="match status" value="1"/>
</dbReference>
<dbReference type="SMART" id="SM00053">
    <property type="entry name" value="DYNc"/>
    <property type="match status" value="1"/>
</dbReference>
<dbReference type="SUPFAM" id="SSF52540">
    <property type="entry name" value="P-loop containing nucleoside triphosphate hydrolases"/>
    <property type="match status" value="1"/>
</dbReference>
<organism evidence="5 6">
    <name type="scientific">Apiospora hydei</name>
    <dbReference type="NCBI Taxonomy" id="1337664"/>
    <lineage>
        <taxon>Eukaryota</taxon>
        <taxon>Fungi</taxon>
        <taxon>Dikarya</taxon>
        <taxon>Ascomycota</taxon>
        <taxon>Pezizomycotina</taxon>
        <taxon>Sordariomycetes</taxon>
        <taxon>Xylariomycetidae</taxon>
        <taxon>Amphisphaeriales</taxon>
        <taxon>Apiosporaceae</taxon>
        <taxon>Apiospora</taxon>
    </lineage>
</organism>
<sequence length="720" mass="80833">MKSETTAKMAKSEVGLGNQATLTKIDKLRELNVGALIPLPQLVAVGDQSSGKSSVLESVTRFSFPRAAGLCTRYATQITCRRAAEKRIFISIIPRPNADEQTKRQLLDFKHELPEMNDEELIKVFEEANVAMGIRMSKTDTNDGRSAFSQDILKIEICGPDQEHLTVIDVPGIFRVATPGLTTENDIVLVENMVKSYMNDRRTIILAIVPCNVDLATQEILKLAETADPAGVRTMGVLTKPDLATEEASKDTIRDLVLGKGSNLKLGYHVVKNRGADDHSSTLSQRFASEEAFFMDHAWSAISEHCGITALKLRLRGLLMNISKQEIPHVKTDIEHRLQACKGKLDAMGPARAGEQSQRQYLGKLASRFQEVTGAALNGYYASDKLFKDDPGLKLVTKMMKLNEDFSNLFKDRGHKLGFGPKWSDDEEEEGSFASKTGSLPFKVPLAKYPELLDILQEDDYECPSSSESPIMEEIEDVYASSRGPELGTFGGAVLATVFEEQTEKWEPLVLSHTSKAIVVVHDFIFELLAKLCPEEQVREQLWDGILMDRLCDAYRRAMSHAHWLLGIERGGRPTTFNHYFNATLQRKRGERMVEALEELTVELHGHEDRRYVDVENIKSHAQNKDNAHQVCEDILDTLMSYYKISRKRFVDVICQQVILYFLLEGEVSPLKVMGSDMVMSLTEDQLELIAGEDVDTKQQRMALERQKESLMTALKVLRT</sequence>
<name>A0ABR1XEB6_9PEZI</name>
<dbReference type="EMBL" id="JAQQWN010000002">
    <property type="protein sequence ID" value="KAK8094964.1"/>
    <property type="molecule type" value="Genomic_DNA"/>
</dbReference>
<dbReference type="InterPro" id="IPR001401">
    <property type="entry name" value="Dynamin_GTPase"/>
</dbReference>
<gene>
    <name evidence="5" type="ORF">PG997_001649</name>
</gene>
<proteinExistence type="predicted"/>
<reference evidence="5 6" key="1">
    <citation type="submission" date="2023-01" db="EMBL/GenBank/DDBJ databases">
        <title>Analysis of 21 Apiospora genomes using comparative genomics revels a genus with tremendous synthesis potential of carbohydrate active enzymes and secondary metabolites.</title>
        <authorList>
            <person name="Sorensen T."/>
        </authorList>
    </citation>
    <scope>NUCLEOTIDE SEQUENCE [LARGE SCALE GENOMIC DNA]</scope>
    <source>
        <strain evidence="5 6">CBS 114990</strain>
    </source>
</reference>
<dbReference type="Pfam" id="PF00350">
    <property type="entry name" value="Dynamin_N"/>
    <property type="match status" value="1"/>
</dbReference>
<dbReference type="InterPro" id="IPR045063">
    <property type="entry name" value="Dynamin_N"/>
</dbReference>
<keyword evidence="2" id="KW-0342">GTP-binding</keyword>
<accession>A0ABR1XEB6</accession>
<dbReference type="Gene3D" id="3.40.50.300">
    <property type="entry name" value="P-loop containing nucleotide triphosphate hydrolases"/>
    <property type="match status" value="1"/>
</dbReference>
<feature type="domain" description="Dynamin-type G" evidence="4">
    <location>
        <begin position="36"/>
        <end position="328"/>
    </location>
</feature>
<dbReference type="InterPro" id="IPR003130">
    <property type="entry name" value="GED"/>
</dbReference>
<dbReference type="Pfam" id="PF01031">
    <property type="entry name" value="Dynamin_M"/>
    <property type="match status" value="1"/>
</dbReference>
<evidence type="ECO:0000313" key="6">
    <source>
        <dbReference type="Proteomes" id="UP001433268"/>
    </source>
</evidence>
<dbReference type="InterPro" id="IPR030381">
    <property type="entry name" value="G_DYNAMIN_dom"/>
</dbReference>